<dbReference type="RefSeq" id="WP_084641261.1">
    <property type="nucleotide sequence ID" value="NZ_QHHU01000023.1"/>
</dbReference>
<keyword evidence="3" id="KW-1185">Reference proteome</keyword>
<accession>A0A428WL70</accession>
<evidence type="ECO:0000313" key="3">
    <source>
        <dbReference type="Proteomes" id="UP000286716"/>
    </source>
</evidence>
<gene>
    <name evidence="2" type="ORF">DMA12_18340</name>
</gene>
<feature type="domain" description="Peptidase C14 caspase" evidence="1">
    <location>
        <begin position="6"/>
        <end position="227"/>
    </location>
</feature>
<reference evidence="2 3" key="1">
    <citation type="submission" date="2018-05" db="EMBL/GenBank/DDBJ databases">
        <title>Evolution of GPA BGCs.</title>
        <authorList>
            <person name="Waglechner N."/>
            <person name="Wright G.D."/>
        </authorList>
    </citation>
    <scope>NUCLEOTIDE SEQUENCE [LARGE SCALE GENOMIC DNA]</scope>
    <source>
        <strain evidence="2 3">DSM 5908</strain>
    </source>
</reference>
<dbReference type="Pfam" id="PF00656">
    <property type="entry name" value="Peptidase_C14"/>
    <property type="match status" value="1"/>
</dbReference>
<dbReference type="Proteomes" id="UP000286716">
    <property type="component" value="Unassembled WGS sequence"/>
</dbReference>
<sequence length="345" mass="38040">MNHLHFAIVVGINCYPNIARQLSAARDDAEAFAGWLKDPDGGGVPPEQVELITASPTEERTFVDSGETRPVRQEVINALRRFHKMVRKVDDRSWPETRLYLYVAGHGIAPSGGRGALLYADADPPDYADNLDLAKYDELYGTKSTPFHEVVLLADCCRETALGLPDAGAVPFGKTEIRGQTRRILAYATTYSKMAGAPKRMIGPKDHGRGFFTEALLAGLRGGAAHDPETGAIRSDHLKDYLYESVRNRAAALNYKQRADLQLSGPGQIDLAYVPVQRYRVEFRVPKRWNDDVLVTQGDSQTVRHAPVDDGVAVIDLRNGIYKATEGSGRSRFFQVDGGELTIEI</sequence>
<evidence type="ECO:0000313" key="2">
    <source>
        <dbReference type="EMBL" id="RSM43827.1"/>
    </source>
</evidence>
<organism evidence="2 3">
    <name type="scientific">Amycolatopsis balhimycina DSM 5908</name>
    <dbReference type="NCBI Taxonomy" id="1081091"/>
    <lineage>
        <taxon>Bacteria</taxon>
        <taxon>Bacillati</taxon>
        <taxon>Actinomycetota</taxon>
        <taxon>Actinomycetes</taxon>
        <taxon>Pseudonocardiales</taxon>
        <taxon>Pseudonocardiaceae</taxon>
        <taxon>Amycolatopsis</taxon>
    </lineage>
</organism>
<evidence type="ECO:0000259" key="1">
    <source>
        <dbReference type="Pfam" id="PF00656"/>
    </source>
</evidence>
<dbReference type="InterPro" id="IPR011600">
    <property type="entry name" value="Pept_C14_caspase"/>
</dbReference>
<dbReference type="GO" id="GO:0006508">
    <property type="term" value="P:proteolysis"/>
    <property type="evidence" value="ECO:0007669"/>
    <property type="project" value="InterPro"/>
</dbReference>
<dbReference type="OrthoDB" id="8447555at2"/>
<dbReference type="GO" id="GO:0004197">
    <property type="term" value="F:cysteine-type endopeptidase activity"/>
    <property type="evidence" value="ECO:0007669"/>
    <property type="project" value="InterPro"/>
</dbReference>
<dbReference type="AlphaFoldDB" id="A0A428WL70"/>
<proteinExistence type="predicted"/>
<dbReference type="EMBL" id="QHHU01000023">
    <property type="protein sequence ID" value="RSM43827.1"/>
    <property type="molecule type" value="Genomic_DNA"/>
</dbReference>
<protein>
    <recommendedName>
        <fullName evidence="1">Peptidase C14 caspase domain-containing protein</fullName>
    </recommendedName>
</protein>
<name>A0A428WL70_AMYBA</name>
<dbReference type="Gene3D" id="3.40.50.1460">
    <property type="match status" value="1"/>
</dbReference>
<comment type="caution">
    <text evidence="2">The sequence shown here is derived from an EMBL/GenBank/DDBJ whole genome shotgun (WGS) entry which is preliminary data.</text>
</comment>